<name>A0A392VB90_9FABA</name>
<dbReference type="EMBL" id="LXQA011083253">
    <property type="protein sequence ID" value="MCI84125.1"/>
    <property type="molecule type" value="Genomic_DNA"/>
</dbReference>
<reference evidence="1 2" key="1">
    <citation type="journal article" date="2018" name="Front. Plant Sci.">
        <title>Red Clover (Trifolium pratense) and Zigzag Clover (T. medium) - A Picture of Genomic Similarities and Differences.</title>
        <authorList>
            <person name="Dluhosova J."/>
            <person name="Istvanek J."/>
            <person name="Nedelnik J."/>
            <person name="Repkova J."/>
        </authorList>
    </citation>
    <scope>NUCLEOTIDE SEQUENCE [LARGE SCALE GENOMIC DNA]</scope>
    <source>
        <strain evidence="2">cv. 10/8</strain>
        <tissue evidence="1">Leaf</tissue>
    </source>
</reference>
<organism evidence="1 2">
    <name type="scientific">Trifolium medium</name>
    <dbReference type="NCBI Taxonomy" id="97028"/>
    <lineage>
        <taxon>Eukaryota</taxon>
        <taxon>Viridiplantae</taxon>
        <taxon>Streptophyta</taxon>
        <taxon>Embryophyta</taxon>
        <taxon>Tracheophyta</taxon>
        <taxon>Spermatophyta</taxon>
        <taxon>Magnoliopsida</taxon>
        <taxon>eudicotyledons</taxon>
        <taxon>Gunneridae</taxon>
        <taxon>Pentapetalae</taxon>
        <taxon>rosids</taxon>
        <taxon>fabids</taxon>
        <taxon>Fabales</taxon>
        <taxon>Fabaceae</taxon>
        <taxon>Papilionoideae</taxon>
        <taxon>50 kb inversion clade</taxon>
        <taxon>NPAAA clade</taxon>
        <taxon>Hologalegina</taxon>
        <taxon>IRL clade</taxon>
        <taxon>Trifolieae</taxon>
        <taxon>Trifolium</taxon>
    </lineage>
</organism>
<protein>
    <submittedName>
        <fullName evidence="1">Uncharacterized protein</fullName>
    </submittedName>
</protein>
<keyword evidence="2" id="KW-1185">Reference proteome</keyword>
<evidence type="ECO:0000313" key="1">
    <source>
        <dbReference type="EMBL" id="MCI84125.1"/>
    </source>
</evidence>
<proteinExistence type="predicted"/>
<dbReference type="AlphaFoldDB" id="A0A392VB90"/>
<evidence type="ECO:0000313" key="2">
    <source>
        <dbReference type="Proteomes" id="UP000265520"/>
    </source>
</evidence>
<dbReference type="Proteomes" id="UP000265520">
    <property type="component" value="Unassembled WGS sequence"/>
</dbReference>
<sequence>MAGHVPTHIRIAPCQQIWSTLEIQYHDDDEDEG</sequence>
<comment type="caution">
    <text evidence="1">The sequence shown here is derived from an EMBL/GenBank/DDBJ whole genome shotgun (WGS) entry which is preliminary data.</text>
</comment>
<accession>A0A392VB90</accession>
<feature type="non-terminal residue" evidence="1">
    <location>
        <position position="33"/>
    </location>
</feature>